<dbReference type="PANTHER" id="PTHR46310:SF7">
    <property type="entry name" value="AMIDASE 1"/>
    <property type="match status" value="1"/>
</dbReference>
<dbReference type="PANTHER" id="PTHR46310">
    <property type="entry name" value="AMIDASE 1"/>
    <property type="match status" value="1"/>
</dbReference>
<proteinExistence type="predicted"/>
<organism evidence="5 6">
    <name type="scientific">Tetradesmus obliquus</name>
    <name type="common">Green alga</name>
    <name type="synonym">Acutodesmus obliquus</name>
    <dbReference type="NCBI Taxonomy" id="3088"/>
    <lineage>
        <taxon>Eukaryota</taxon>
        <taxon>Viridiplantae</taxon>
        <taxon>Chlorophyta</taxon>
        <taxon>core chlorophytes</taxon>
        <taxon>Chlorophyceae</taxon>
        <taxon>CS clade</taxon>
        <taxon>Sphaeropleales</taxon>
        <taxon>Scenedesmaceae</taxon>
        <taxon>Tetradesmus</taxon>
    </lineage>
</organism>
<dbReference type="SUPFAM" id="SSF75304">
    <property type="entry name" value="Amidase signature (AS) enzymes"/>
    <property type="match status" value="1"/>
</dbReference>
<evidence type="ECO:0000259" key="4">
    <source>
        <dbReference type="Pfam" id="PF01425"/>
    </source>
</evidence>
<dbReference type="PROSITE" id="PS51257">
    <property type="entry name" value="PROKAR_LIPOPROTEIN"/>
    <property type="match status" value="1"/>
</dbReference>
<evidence type="ECO:0000256" key="1">
    <source>
        <dbReference type="PROSITE-ProRule" id="PRU00339"/>
    </source>
</evidence>
<feature type="coiled-coil region" evidence="2">
    <location>
        <begin position="735"/>
        <end position="765"/>
    </location>
</feature>
<dbReference type="Gene3D" id="3.90.1300.10">
    <property type="entry name" value="Amidase signature (AS) domain"/>
    <property type="match status" value="2"/>
</dbReference>
<dbReference type="SUPFAM" id="SSF48452">
    <property type="entry name" value="TPR-like"/>
    <property type="match status" value="1"/>
</dbReference>
<keyword evidence="6" id="KW-1185">Reference proteome</keyword>
<feature type="repeat" description="TPR" evidence="1">
    <location>
        <begin position="570"/>
        <end position="603"/>
    </location>
</feature>
<feature type="region of interest" description="Disordered" evidence="3">
    <location>
        <begin position="875"/>
        <end position="915"/>
    </location>
</feature>
<dbReference type="Gene3D" id="1.25.40.10">
    <property type="entry name" value="Tetratricopeptide repeat domain"/>
    <property type="match status" value="3"/>
</dbReference>
<dbReference type="Pfam" id="PF01425">
    <property type="entry name" value="Amidase"/>
    <property type="match status" value="1"/>
</dbReference>
<feature type="repeat" description="TPR" evidence="1">
    <location>
        <begin position="674"/>
        <end position="707"/>
    </location>
</feature>
<dbReference type="InterPro" id="IPR011990">
    <property type="entry name" value="TPR-like_helical_dom_sf"/>
</dbReference>
<dbReference type="Proteomes" id="UP001244341">
    <property type="component" value="Chromosome 8b"/>
</dbReference>
<protein>
    <recommendedName>
        <fullName evidence="4">Amidase domain-containing protein</fullName>
    </recommendedName>
</protein>
<feature type="repeat" description="TPR" evidence="1">
    <location>
        <begin position="525"/>
        <end position="558"/>
    </location>
</feature>
<reference evidence="5 6" key="1">
    <citation type="submission" date="2023-05" db="EMBL/GenBank/DDBJ databases">
        <title>A 100% complete, gapless, phased diploid assembly of the Scenedesmus obliquus UTEX 3031 genome.</title>
        <authorList>
            <person name="Biondi T.C."/>
            <person name="Hanschen E.R."/>
            <person name="Kwon T."/>
            <person name="Eng W."/>
            <person name="Kruse C.P.S."/>
            <person name="Koehler S.I."/>
            <person name="Kunde Y."/>
            <person name="Gleasner C.D."/>
            <person name="You Mak K.T."/>
            <person name="Polle J."/>
            <person name="Hovde B.T."/>
            <person name="Starkenburg S.R."/>
        </authorList>
    </citation>
    <scope>NUCLEOTIDE SEQUENCE [LARGE SCALE GENOMIC DNA]</scope>
    <source>
        <strain evidence="5 6">DOE0152z</strain>
    </source>
</reference>
<evidence type="ECO:0000256" key="2">
    <source>
        <dbReference type="SAM" id="Coils"/>
    </source>
</evidence>
<evidence type="ECO:0000313" key="5">
    <source>
        <dbReference type="EMBL" id="WIA17273.1"/>
    </source>
</evidence>
<name>A0ABY8U9E4_TETOB</name>
<dbReference type="SMART" id="SM00028">
    <property type="entry name" value="TPR"/>
    <property type="match status" value="5"/>
</dbReference>
<feature type="domain" description="Amidase" evidence="4">
    <location>
        <begin position="7"/>
        <end position="115"/>
    </location>
</feature>
<keyword evidence="1" id="KW-0802">TPR repeat</keyword>
<keyword evidence="2" id="KW-0175">Coiled coil</keyword>
<accession>A0ABY8U9E4</accession>
<feature type="region of interest" description="Disordered" evidence="3">
    <location>
        <begin position="126"/>
        <end position="184"/>
    </location>
</feature>
<evidence type="ECO:0000313" key="6">
    <source>
        <dbReference type="Proteomes" id="UP001244341"/>
    </source>
</evidence>
<dbReference type="InterPro" id="IPR023631">
    <property type="entry name" value="Amidase_dom"/>
</dbReference>
<dbReference type="InterPro" id="IPR019734">
    <property type="entry name" value="TPR_rpt"/>
</dbReference>
<evidence type="ECO:0000256" key="3">
    <source>
        <dbReference type="SAM" id="MobiDB-lite"/>
    </source>
</evidence>
<feature type="region of interest" description="Disordered" evidence="3">
    <location>
        <begin position="495"/>
        <end position="517"/>
    </location>
</feature>
<dbReference type="EMBL" id="CP126215">
    <property type="protein sequence ID" value="WIA17273.1"/>
    <property type="molecule type" value="Genomic_DNA"/>
</dbReference>
<dbReference type="PROSITE" id="PS50005">
    <property type="entry name" value="TPR"/>
    <property type="match status" value="3"/>
</dbReference>
<gene>
    <name evidence="5" type="ORF">OEZ85_014143</name>
</gene>
<dbReference type="InterPro" id="IPR036928">
    <property type="entry name" value="AS_sf"/>
</dbReference>
<dbReference type="Pfam" id="PF13181">
    <property type="entry name" value="TPR_8"/>
    <property type="match status" value="1"/>
</dbReference>
<sequence length="915" mass="94566">MRCVVAENVAVPGGVVGCGVPSLWQQQQPAADPAPVIRKLLNLGAAITGQGSTQPCNYPTLGANIRNPVGRFRVAGGGASGAAAAVAVGDADVAVCTDFLGSLRIPAACMGLCGVVYTPGTLGPADPSAAARISDSNGKSGAVAAGDATPGSARSSDSSSGIGAAAGAGSWRSSRSGSGSSSGGGGEPLGFVAAEVGQLCRVSSCLGVPGAANLRHEVTQVVVAEDLFQLCEVEMSPGILAVKRAVLVWAGNEQAGSVQLMQFLEANTHNWRRLQLPEAPQSGPQLPPVLRAITRAAQLLYHSDLAQRYLPAVQEAVAAAANTAADQPDGDEQQQQQLQQVLGELDPMVLDALRSGAAVTQAELKVAQDIAKEVQDVLKGAVKKDVVVVAPCVPSAPPRLDAPAAVQQAWLARAHAFAAITALGGCPCVVLPVGKLPDGAPLGLCMFGQSRTDQRLLAVADKLMPHVQEELAKIRQQAAAETAAEAAAKAGSAAGKGKAGAKGAAAAGRRSSQDIQVDAKRAERAEKAKARGNEAFKAGRFMEAIKAYSEALKLHPGHPVYANNRAMAYLKVFRWHGAVGPCLGRFMEAIKAYSEALKLHPGHPVYANNRAMAYLKVFRWAIKAYSEALKLHPGHPVHANNRAMAYLKVFSFEAAEADCNRALASPQLAPQDRVKALLRRGTARMHKGDLRAARSDFREVLSAEPNNRQAREELKVRVIRLRSDFREVLSAEPNNRQAREELKALQQQEQDMEQTRRQHALAAAAAAANSGSGAALPGLPPQLADLDPATAAQLLASGELGDFDPRAMQAAAAAAAAASGMGGGGGYGEMPGGYNAPGAPGGGLGGGLMDGAGSEEEQLAEMLRSGGMSVVLGQNGQAVSGPRGEPVIVGPDGRELTIEPTGKLRPYKARRAGAV</sequence>
<feature type="compositionally biased region" description="Low complexity" evidence="3">
    <location>
        <begin position="151"/>
        <end position="179"/>
    </location>
</feature>
<feature type="compositionally biased region" description="Basic residues" evidence="3">
    <location>
        <begin position="905"/>
        <end position="915"/>
    </location>
</feature>
<feature type="compositionally biased region" description="Low complexity" evidence="3">
    <location>
        <begin position="495"/>
        <end position="508"/>
    </location>
</feature>